<dbReference type="KEGG" id="vg:5470558"/>
<evidence type="ECO:0000313" key="3">
    <source>
        <dbReference type="Proteomes" id="UP000202420"/>
    </source>
</evidence>
<dbReference type="RefSeq" id="YP_001426623.1">
    <property type="nucleotide sequence ID" value="NC_008724.1"/>
</dbReference>
<reference evidence="2 3" key="1">
    <citation type="submission" date="2006-09" db="EMBL/GenBank/DDBJ databases">
        <title>Sequence and annotation of the 288-kb ATCV-1 virus that infects an endosymbiotic Chlorella strain of the heliozoon Acanthocystis turfacea.</title>
        <authorList>
            <person name="Fitzgerald L.A."/>
            <person name="Graves M.V."/>
            <person name="Li X."/>
            <person name="Pfitzner A.J.P."/>
            <person name="Hartigan J."/>
            <person name="Van Etten J.L."/>
        </authorList>
    </citation>
    <scope>NUCLEOTIDE SEQUENCE [LARGE SCALE GENOMIC DNA]</scope>
    <source>
        <strain evidence="2 3">ATCV-1</strain>
    </source>
</reference>
<sequence length="70" mass="7899">MCTLSANTWGNVWTIRPRSEIATLSSATLFSFITLNSFFIAVRSSIAMVQYLHPSFEYTVNILIPSQCNH</sequence>
<keyword evidence="1" id="KW-0812">Transmembrane</keyword>
<feature type="transmembrane region" description="Helical" evidence="1">
    <location>
        <begin position="21"/>
        <end position="42"/>
    </location>
</feature>
<accession>A7K8A2</accession>
<name>A7K8A2_9PHYC</name>
<gene>
    <name evidence="2" type="primary">z142L</name>
    <name evidence="2" type="ORF">ATCV1_z142L</name>
</gene>
<dbReference type="Proteomes" id="UP000202420">
    <property type="component" value="Segment"/>
</dbReference>
<dbReference type="EMBL" id="EF101928">
    <property type="protein sequence ID" value="ABT16276.1"/>
    <property type="molecule type" value="Genomic_DNA"/>
</dbReference>
<keyword evidence="1" id="KW-0472">Membrane</keyword>
<protein>
    <submittedName>
        <fullName evidence="2">Uncharacterized protein z142L</fullName>
    </submittedName>
</protein>
<evidence type="ECO:0000313" key="2">
    <source>
        <dbReference type="EMBL" id="ABT16276.1"/>
    </source>
</evidence>
<organism evidence="2 3">
    <name type="scientific">Chlorovirus heliozoae</name>
    <dbReference type="NCBI Taxonomy" id="322019"/>
    <lineage>
        <taxon>Viruses</taxon>
        <taxon>Varidnaviria</taxon>
        <taxon>Bamfordvirae</taxon>
        <taxon>Nucleocytoviricota</taxon>
        <taxon>Megaviricetes</taxon>
        <taxon>Algavirales</taxon>
        <taxon>Phycodnaviridae</taxon>
        <taxon>Chlorovirus</taxon>
    </lineage>
</organism>
<proteinExistence type="predicted"/>
<dbReference type="GeneID" id="5470558"/>
<evidence type="ECO:0000256" key="1">
    <source>
        <dbReference type="SAM" id="Phobius"/>
    </source>
</evidence>
<keyword evidence="3" id="KW-1185">Reference proteome</keyword>
<keyword evidence="1" id="KW-1133">Transmembrane helix</keyword>